<dbReference type="PROSITE" id="PS50943">
    <property type="entry name" value="HTH_CROC1"/>
    <property type="match status" value="1"/>
</dbReference>
<organism evidence="3 4">
    <name type="scientific">Streptomyces pratensis (strain ATCC 33331 / IAF-45CD)</name>
    <dbReference type="NCBI Taxonomy" id="591167"/>
    <lineage>
        <taxon>Bacteria</taxon>
        <taxon>Bacillati</taxon>
        <taxon>Actinomycetota</taxon>
        <taxon>Actinomycetes</taxon>
        <taxon>Kitasatosporales</taxon>
        <taxon>Streptomycetaceae</taxon>
        <taxon>Streptomyces</taxon>
    </lineage>
</organism>
<proteinExistence type="predicted"/>
<dbReference type="Proteomes" id="UP000002066">
    <property type="component" value="Plasmid pSFLA02"/>
</dbReference>
<sequence>MPDRRGRPMAPIGDPNHGVGRLARALRDGRSRRGLSRRQLAVEIDRSVTTIQRAEAGDVRPTLLVSQQIADACGIDHDEIEALWRKAARLGRGHRVTDAPRLKLVRTSADLAAALRRVWEENGEPSSRHMEERAEARAREFAPLSRMSAWRIRERKQPVTSVRQLYAYLIACEVPEGTFPAWAKAWQRAKRDDRWTPKIVPAPHPSHPRRRVTPSEAVDFMIRSGLRPIDPYPGHAAPWTAQCMACSSISRVRYSKVKTGAGGCRVCRRNQMAA</sequence>
<dbReference type="EMBL" id="CP002477">
    <property type="protein sequence ID" value="ADW07964.1"/>
    <property type="molecule type" value="Genomic_DNA"/>
</dbReference>
<dbReference type="GO" id="GO:0003677">
    <property type="term" value="F:DNA binding"/>
    <property type="evidence" value="ECO:0007669"/>
    <property type="project" value="InterPro"/>
</dbReference>
<feature type="region of interest" description="Disordered" evidence="1">
    <location>
        <begin position="1"/>
        <end position="20"/>
    </location>
</feature>
<gene>
    <name evidence="3" type="ORF">Sfla_6665</name>
</gene>
<dbReference type="InterPro" id="IPR001387">
    <property type="entry name" value="Cro/C1-type_HTH"/>
</dbReference>
<dbReference type="Gene3D" id="1.10.260.40">
    <property type="entry name" value="lambda repressor-like DNA-binding domains"/>
    <property type="match status" value="1"/>
</dbReference>
<evidence type="ECO:0000259" key="2">
    <source>
        <dbReference type="PROSITE" id="PS50943"/>
    </source>
</evidence>
<evidence type="ECO:0000313" key="3">
    <source>
        <dbReference type="EMBL" id="ADW07964.1"/>
    </source>
</evidence>
<dbReference type="SMART" id="SM00530">
    <property type="entry name" value="HTH_XRE"/>
    <property type="match status" value="1"/>
</dbReference>
<geneLocation type="plasmid" evidence="3 4">
    <name>pSFLA02</name>
</geneLocation>
<feature type="domain" description="HTH cro/C1-type" evidence="2">
    <location>
        <begin position="26"/>
        <end position="80"/>
    </location>
</feature>
<accession>A0A8D4BDV1</accession>
<keyword evidence="3" id="KW-0614">Plasmid</keyword>
<dbReference type="InterPro" id="IPR010982">
    <property type="entry name" value="Lambda_DNA-bd_dom_sf"/>
</dbReference>
<dbReference type="CDD" id="cd00093">
    <property type="entry name" value="HTH_XRE"/>
    <property type="match status" value="1"/>
</dbReference>
<dbReference type="Pfam" id="PF13560">
    <property type="entry name" value="HTH_31"/>
    <property type="match status" value="1"/>
</dbReference>
<protein>
    <submittedName>
        <fullName evidence="3">Helix-turn-helix domain protein</fullName>
    </submittedName>
</protein>
<dbReference type="AlphaFoldDB" id="A0A8D4BDV1"/>
<name>A0A8D4BDV1_STRFA</name>
<dbReference type="KEGG" id="sfa:Sfla_6665"/>
<dbReference type="SUPFAM" id="SSF47413">
    <property type="entry name" value="lambda repressor-like DNA-binding domains"/>
    <property type="match status" value="1"/>
</dbReference>
<evidence type="ECO:0000313" key="4">
    <source>
        <dbReference type="Proteomes" id="UP000002066"/>
    </source>
</evidence>
<evidence type="ECO:0000256" key="1">
    <source>
        <dbReference type="SAM" id="MobiDB-lite"/>
    </source>
</evidence>
<reference evidence="3 4" key="1">
    <citation type="submission" date="2011-01" db="EMBL/GenBank/DDBJ databases">
        <title>Complete sequence of plasmid2 of Streptomyces flavogriseus ATCC 33331.</title>
        <authorList>
            <consortium name="US DOE Joint Genome Institute"/>
            <person name="Lucas S."/>
            <person name="Copeland A."/>
            <person name="Lapidus A."/>
            <person name="Cheng J.-F."/>
            <person name="Goodwin L."/>
            <person name="Pitluck S."/>
            <person name="Davenport K."/>
            <person name="Detter J.C."/>
            <person name="Han C."/>
            <person name="Tapia R."/>
            <person name="Land M."/>
            <person name="Hauser L."/>
            <person name="Kyrpides N."/>
            <person name="Ivanova N."/>
            <person name="Ovchinnikova G."/>
            <person name="Pagani I."/>
            <person name="Brumm P."/>
            <person name="Mead D."/>
            <person name="Woyke T."/>
        </authorList>
    </citation>
    <scope>NUCLEOTIDE SEQUENCE [LARGE SCALE GENOMIC DNA]</scope>
    <source>
        <strain evidence="4">ATCC 33331 / IAF-45CD</strain>
        <plasmid evidence="3 4">pSFLA02</plasmid>
    </source>
</reference>